<feature type="compositionally biased region" description="Low complexity" evidence="1">
    <location>
        <begin position="42"/>
        <end position="61"/>
    </location>
</feature>
<dbReference type="Proteomes" id="UP000504606">
    <property type="component" value="Unplaced"/>
</dbReference>
<reference evidence="3" key="1">
    <citation type="submission" date="2025-08" db="UniProtKB">
        <authorList>
            <consortium name="RefSeq"/>
        </authorList>
    </citation>
    <scope>IDENTIFICATION</scope>
    <source>
        <tissue evidence="3">Whole organism</tissue>
    </source>
</reference>
<feature type="compositionally biased region" description="Low complexity" evidence="1">
    <location>
        <begin position="111"/>
        <end position="133"/>
    </location>
</feature>
<gene>
    <name evidence="3" type="primary">LOC113212379</name>
</gene>
<organism evidence="2 3">
    <name type="scientific">Frankliniella occidentalis</name>
    <name type="common">Western flower thrips</name>
    <name type="synonym">Euthrips occidentalis</name>
    <dbReference type="NCBI Taxonomy" id="133901"/>
    <lineage>
        <taxon>Eukaryota</taxon>
        <taxon>Metazoa</taxon>
        <taxon>Ecdysozoa</taxon>
        <taxon>Arthropoda</taxon>
        <taxon>Hexapoda</taxon>
        <taxon>Insecta</taxon>
        <taxon>Pterygota</taxon>
        <taxon>Neoptera</taxon>
        <taxon>Paraneoptera</taxon>
        <taxon>Thysanoptera</taxon>
        <taxon>Terebrantia</taxon>
        <taxon>Thripoidea</taxon>
        <taxon>Thripidae</taxon>
        <taxon>Frankliniella</taxon>
    </lineage>
</organism>
<dbReference type="RefSeq" id="XP_052130392.1">
    <property type="nucleotide sequence ID" value="XM_052274432.1"/>
</dbReference>
<sequence>MLLRRSFCGFEGYSVKVCCPDPGATQPPAESEEPALVKPLSGPNRRPTARPTGRPAAAGGNVDFMLPASPQPTDAPYEFPAATDSRPAAAGGSGGNGGYVGSPSTSFAPSFGSGASAAAPSASSGSTPSASTTYPQPDPSMGEDLALSLGEPAPSPPDYPVENLALLPTEVCGLSMHREQHADRMVTNRTGIMRYPWMVRLAYKKEPIKFCARLGEAHG</sequence>
<feature type="region of interest" description="Disordered" evidence="1">
    <location>
        <begin position="111"/>
        <end position="158"/>
    </location>
</feature>
<name>A0A9C6XTJ0_FRAOC</name>
<dbReference type="KEGG" id="foc:113212379"/>
<feature type="region of interest" description="Disordered" evidence="1">
    <location>
        <begin position="20"/>
        <end position="97"/>
    </location>
</feature>
<keyword evidence="2" id="KW-1185">Reference proteome</keyword>
<dbReference type="GeneID" id="113212379"/>
<dbReference type="AlphaFoldDB" id="A0A9C6XTJ0"/>
<evidence type="ECO:0000313" key="3">
    <source>
        <dbReference type="RefSeq" id="XP_052130392.1"/>
    </source>
</evidence>
<evidence type="ECO:0000313" key="2">
    <source>
        <dbReference type="Proteomes" id="UP000504606"/>
    </source>
</evidence>
<protein>
    <submittedName>
        <fullName evidence="3">Translation initiation factor IF-2-like</fullName>
    </submittedName>
</protein>
<evidence type="ECO:0000256" key="1">
    <source>
        <dbReference type="SAM" id="MobiDB-lite"/>
    </source>
</evidence>
<proteinExistence type="predicted"/>
<accession>A0A9C6XTJ0</accession>